<keyword evidence="2" id="KW-1185">Reference proteome</keyword>
<reference evidence="1" key="1">
    <citation type="submission" date="2022-01" db="EMBL/GenBank/DDBJ databases">
        <authorList>
            <person name="King R."/>
        </authorList>
    </citation>
    <scope>NUCLEOTIDE SEQUENCE</scope>
</reference>
<dbReference type="Proteomes" id="UP001152798">
    <property type="component" value="Chromosome 6"/>
</dbReference>
<dbReference type="EMBL" id="OV725082">
    <property type="protein sequence ID" value="CAH1406092.1"/>
    <property type="molecule type" value="Genomic_DNA"/>
</dbReference>
<accession>A0A9P0MXJ7</accession>
<gene>
    <name evidence="1" type="ORF">NEZAVI_LOCUS14114</name>
</gene>
<evidence type="ECO:0000313" key="1">
    <source>
        <dbReference type="EMBL" id="CAH1406092.1"/>
    </source>
</evidence>
<proteinExistence type="predicted"/>
<dbReference type="AlphaFoldDB" id="A0A9P0MXJ7"/>
<protein>
    <submittedName>
        <fullName evidence="1">Uncharacterized protein</fullName>
    </submittedName>
</protein>
<organism evidence="1 2">
    <name type="scientific">Nezara viridula</name>
    <name type="common">Southern green stink bug</name>
    <name type="synonym">Cimex viridulus</name>
    <dbReference type="NCBI Taxonomy" id="85310"/>
    <lineage>
        <taxon>Eukaryota</taxon>
        <taxon>Metazoa</taxon>
        <taxon>Ecdysozoa</taxon>
        <taxon>Arthropoda</taxon>
        <taxon>Hexapoda</taxon>
        <taxon>Insecta</taxon>
        <taxon>Pterygota</taxon>
        <taxon>Neoptera</taxon>
        <taxon>Paraneoptera</taxon>
        <taxon>Hemiptera</taxon>
        <taxon>Heteroptera</taxon>
        <taxon>Panheteroptera</taxon>
        <taxon>Pentatomomorpha</taxon>
        <taxon>Pentatomoidea</taxon>
        <taxon>Pentatomidae</taxon>
        <taxon>Pentatominae</taxon>
        <taxon>Nezara</taxon>
    </lineage>
</organism>
<evidence type="ECO:0000313" key="2">
    <source>
        <dbReference type="Proteomes" id="UP001152798"/>
    </source>
</evidence>
<name>A0A9P0MXJ7_NEZVI</name>
<sequence>MDLGQFATIACTFQQLESKLDIHYTLIIQAEVLGTVFSNNGSDCSGAISSRWSRVLMQQAVQGLEGYFGWNTYEAVDGDILTEAWTAMSAFPKSGVSSSSYGWGAFLQTDNLTSLH</sequence>